<dbReference type="InterPro" id="IPR017871">
    <property type="entry name" value="ABC_transporter-like_CS"/>
</dbReference>
<dbReference type="PANTHER" id="PTHR42794">
    <property type="entry name" value="HEMIN IMPORT ATP-BINDING PROTEIN HMUV"/>
    <property type="match status" value="1"/>
</dbReference>
<proteinExistence type="predicted"/>
<dbReference type="RefSeq" id="WP_176612734.1">
    <property type="nucleotide sequence ID" value="NZ_JABXXR010000016.1"/>
</dbReference>
<keyword evidence="4" id="KW-1278">Translocase</keyword>
<keyword evidence="8" id="KW-1185">Reference proteome</keyword>
<dbReference type="Gene3D" id="3.40.50.300">
    <property type="entry name" value="P-loop containing nucleotide triphosphate hydrolases"/>
    <property type="match status" value="1"/>
</dbReference>
<dbReference type="InterPro" id="IPR003439">
    <property type="entry name" value="ABC_transporter-like_ATP-bd"/>
</dbReference>
<evidence type="ECO:0000313" key="7">
    <source>
        <dbReference type="EMBL" id="NVN39752.1"/>
    </source>
</evidence>
<evidence type="ECO:0000256" key="2">
    <source>
        <dbReference type="ARBA" id="ARBA00022741"/>
    </source>
</evidence>
<gene>
    <name evidence="7" type="ORF">HUK82_04115</name>
</gene>
<keyword evidence="1" id="KW-0813">Transport</keyword>
<dbReference type="InterPro" id="IPR003593">
    <property type="entry name" value="AAA+_ATPase"/>
</dbReference>
<dbReference type="InterPro" id="IPR027417">
    <property type="entry name" value="P-loop_NTPase"/>
</dbReference>
<dbReference type="GO" id="GO:0016887">
    <property type="term" value="F:ATP hydrolysis activity"/>
    <property type="evidence" value="ECO:0007669"/>
    <property type="project" value="InterPro"/>
</dbReference>
<evidence type="ECO:0000259" key="6">
    <source>
        <dbReference type="PROSITE" id="PS50893"/>
    </source>
</evidence>
<dbReference type="PROSITE" id="PS50893">
    <property type="entry name" value="ABC_TRANSPORTER_2"/>
    <property type="match status" value="1"/>
</dbReference>
<evidence type="ECO:0000256" key="5">
    <source>
        <dbReference type="ARBA" id="ARBA00037066"/>
    </source>
</evidence>
<evidence type="ECO:0000313" key="8">
    <source>
        <dbReference type="Proteomes" id="UP000585665"/>
    </source>
</evidence>
<dbReference type="Pfam" id="PF00005">
    <property type="entry name" value="ABC_tran"/>
    <property type="match status" value="1"/>
</dbReference>
<keyword evidence="3 7" id="KW-0067">ATP-binding</keyword>
<evidence type="ECO:0000256" key="4">
    <source>
        <dbReference type="ARBA" id="ARBA00022967"/>
    </source>
</evidence>
<protein>
    <submittedName>
        <fullName evidence="7">ABC transporter ATP-binding protein</fullName>
    </submittedName>
</protein>
<dbReference type="Proteomes" id="UP000585665">
    <property type="component" value="Unassembled WGS sequence"/>
</dbReference>
<accession>A0A850PCS2</accession>
<name>A0A850PCS2_9PROT</name>
<dbReference type="SMART" id="SM00382">
    <property type="entry name" value="AAA"/>
    <property type="match status" value="1"/>
</dbReference>
<dbReference type="GO" id="GO:0005524">
    <property type="term" value="F:ATP binding"/>
    <property type="evidence" value="ECO:0007669"/>
    <property type="project" value="UniProtKB-KW"/>
</dbReference>
<comment type="caution">
    <text evidence="7">The sequence shown here is derived from an EMBL/GenBank/DDBJ whole genome shotgun (WGS) entry which is preliminary data.</text>
</comment>
<keyword evidence="2" id="KW-0547">Nucleotide-binding</keyword>
<organism evidence="7 8">
    <name type="scientific">Ameyamaea chiangmaiensis</name>
    <dbReference type="NCBI Taxonomy" id="442969"/>
    <lineage>
        <taxon>Bacteria</taxon>
        <taxon>Pseudomonadati</taxon>
        <taxon>Pseudomonadota</taxon>
        <taxon>Alphaproteobacteria</taxon>
        <taxon>Acetobacterales</taxon>
        <taxon>Acetobacteraceae</taxon>
        <taxon>Ameyamaea</taxon>
    </lineage>
</organism>
<dbReference type="EMBL" id="JABXXR010000016">
    <property type="protein sequence ID" value="NVN39752.1"/>
    <property type="molecule type" value="Genomic_DNA"/>
</dbReference>
<dbReference type="PROSITE" id="PS00211">
    <property type="entry name" value="ABC_TRANSPORTER_1"/>
    <property type="match status" value="1"/>
</dbReference>
<sequence length="250" mass="26892">MTAALLSAEHIGLRRGPRTVLKDISVTLRAGERVALLGPNGAGKTSLLRVLLGLVPPDTGHVWLGATRLRDLPRQAIARTMAYVPQAHQMHFPYRVRDVVALGRIGQAGLLRGAVLPDTGADAAAMSALRRMRSEHLADRAFPALSGGERQAVLLARALVQGARVLVLDEPETGLDWGQQQHLAMLLAELARQGHTVLATTHDPVRARERFDHALLLRDGRLMADGPVARVLTDGAIDALYTNVGRSPEG</sequence>
<evidence type="ECO:0000256" key="1">
    <source>
        <dbReference type="ARBA" id="ARBA00022448"/>
    </source>
</evidence>
<comment type="function">
    <text evidence="5">Part of the ABC transporter complex HmuTUV involved in hemin import. Responsible for energy coupling to the transport system.</text>
</comment>
<dbReference type="PANTHER" id="PTHR42794:SF1">
    <property type="entry name" value="HEMIN IMPORT ATP-BINDING PROTEIN HMUV"/>
    <property type="match status" value="1"/>
</dbReference>
<dbReference type="SUPFAM" id="SSF52540">
    <property type="entry name" value="P-loop containing nucleoside triphosphate hydrolases"/>
    <property type="match status" value="1"/>
</dbReference>
<reference evidence="7 8" key="1">
    <citation type="submission" date="2020-06" db="EMBL/GenBank/DDBJ databases">
        <title>Description of novel acetic acid bacteria.</title>
        <authorList>
            <person name="Sombolestani A."/>
        </authorList>
    </citation>
    <scope>NUCLEOTIDE SEQUENCE [LARGE SCALE GENOMIC DNA]</scope>
    <source>
        <strain evidence="7 8">LMG 27010</strain>
    </source>
</reference>
<feature type="domain" description="ABC transporter" evidence="6">
    <location>
        <begin position="6"/>
        <end position="244"/>
    </location>
</feature>
<evidence type="ECO:0000256" key="3">
    <source>
        <dbReference type="ARBA" id="ARBA00022840"/>
    </source>
</evidence>
<dbReference type="AlphaFoldDB" id="A0A850PCS2"/>